<gene>
    <name evidence="1" type="primary">AlNc14C273G9988</name>
    <name evidence="1" type="ORF">ALNC14_112020</name>
</gene>
<sequence>MYRTKDTPTTEIFFEDPTKIQLLPSLLSEFQRLNASTLIDFQRDERGQFSRALVVLDPKWFSDGPGLFGVDAAHMKHRKYNGIQIVLVGRDGNLRNTVAAVALVPLEDNDNYAWFFGHIMWHGFSLELSRVFSDRNVGLVSAADNLKIFIMFCIRHIIGNMRSDKSVRLSVAQERFVWEANAATSR</sequence>
<dbReference type="EMBL" id="FR824318">
    <property type="protein sequence ID" value="CCA25058.1"/>
    <property type="molecule type" value="Genomic_DNA"/>
</dbReference>
<reference evidence="1" key="2">
    <citation type="submission" date="2011-02" db="EMBL/GenBank/DDBJ databases">
        <authorList>
            <person name="MacLean D."/>
        </authorList>
    </citation>
    <scope>NUCLEOTIDE SEQUENCE</scope>
</reference>
<name>F0WUH7_9STRA</name>
<dbReference type="AlphaFoldDB" id="F0WUH7"/>
<proteinExistence type="predicted"/>
<evidence type="ECO:0000313" key="1">
    <source>
        <dbReference type="EMBL" id="CCA25058.1"/>
    </source>
</evidence>
<dbReference type="HOGENOM" id="CLU_106498_0_0_1"/>
<protein>
    <submittedName>
        <fullName evidence="1">Uncharacterized protein AlNc14C273G9988</fullName>
    </submittedName>
</protein>
<accession>F0WUH7</accession>
<organism evidence="1">
    <name type="scientific">Albugo laibachii Nc14</name>
    <dbReference type="NCBI Taxonomy" id="890382"/>
    <lineage>
        <taxon>Eukaryota</taxon>
        <taxon>Sar</taxon>
        <taxon>Stramenopiles</taxon>
        <taxon>Oomycota</taxon>
        <taxon>Peronosporomycetes</taxon>
        <taxon>Albuginales</taxon>
        <taxon>Albuginaceae</taxon>
        <taxon>Albugo</taxon>
    </lineage>
</organism>
<reference evidence="1" key="1">
    <citation type="journal article" date="2011" name="PLoS Biol.">
        <title>Gene gain and loss during evolution of obligate parasitism in the white rust pathogen of Arabidopsis thaliana.</title>
        <authorList>
            <person name="Kemen E."/>
            <person name="Gardiner A."/>
            <person name="Schultz-Larsen T."/>
            <person name="Kemen A.C."/>
            <person name="Balmuth A.L."/>
            <person name="Robert-Seilaniantz A."/>
            <person name="Bailey K."/>
            <person name="Holub E."/>
            <person name="Studholme D.J."/>
            <person name="Maclean D."/>
            <person name="Jones J.D."/>
        </authorList>
    </citation>
    <scope>NUCLEOTIDE SEQUENCE</scope>
</reference>